<dbReference type="SUPFAM" id="SSF48452">
    <property type="entry name" value="TPR-like"/>
    <property type="match status" value="1"/>
</dbReference>
<dbReference type="NCBIfam" id="TIGR00254">
    <property type="entry name" value="GGDEF"/>
    <property type="match status" value="1"/>
</dbReference>
<sequence>MEIINNRYKIIDIHCESKTYTVYKAIDFLNSNTYIYLKIFNYNNTDLIKYFTKDFTDFSSLKNKYILKNYNFSIINSVDNKPVNVARYFYTSEYFTGESLINYKHKLNSLEVLSLFSQLCSACDYLSFRGINTSYLHPENILINNEGSELILKVKDIASIKGEILTNEYNTYFDFIKTPDFIKSSGVMNIYEYIYGAGKLLEYMMTSDNYNKDLIFSSKYHFDMRRIHQELLKIINKLLSHDIKIRYDNFKGIIKDLNNIHNFNYEELVKDNRESLNFNTKIIGRDEELSLIFKNDERINDSSTSKTLIMIDGEEGSGKTRLLSEIEYRLELKSREVYRSKITSENSTSFKSVKSILRTIIKRYDDKLLNKYGTEIVKLIPELKGKYDIHPSETLSGEKEKLRLYDRIANYISDVSEKTTYIIFDDFHLADKDTYNLVNYMINYVKDYPITIILTYNSDLIENNIVYNRYLKNWMYNKQSLKIRLSRFNLDETSIAMKNIMGMNIKPINFATHIYKETDGNPRYIEEVMKNLFAREELYINEDGLWDYKSESYSKMYIPNNINEAIENQLKLLPKKVYNVIEKISVFNTSISKNIINKILDKTENEELDQIIDKLVTMKLLEQKLEDWGYTYDLYNTQAKNYIYYNLTDDKRVSLHKKASNILEKLYKEEDRNNIEELIYHLKMSHQYRKAIFYAINFAKAMRKLNINSQSLEIWEMAMGILNYIDDCEYSIEIYMNLGNLTNEQGSKNKAMKYYKKALEISYEQNDFIKIVDINNLLSDINSRLAEYDIALDLAIESKKVAKRINYTDGLLTSIIAINRINFSRGKNEEIFAMSLRYLKVALEQGNNYCIAELYNQLGVISMLMGNLKDALKYYEKSVFYYEKTNNILEITKPINNLGLIYGEYYGNIDKAMEYYEQGLDISKSYNSLHNMAIFFINIGSIYIRKNKYDLAKEYTHKMLNIAIDIDEKYMVSSAYINLANIYIDTGEFDKAKIYIDELRDQYNSGLITIEDIDKYFEIALKFHLITAQWSKCNEICDEIFNRHSDEKNSFYLNSLSVKLLIKYMKNENFDVNELYHLIDFYNGTELIWDSRYYLLIWGIIALLKKDIKIVKDIVENDYNLSKEFDTEYLSLMRLVLVNALNHDEFDDLKVLYKQAKKLNIPIMELIISRILGEKYFANNSYFFAANYYLLFIESMYKLVSKLQEENIKNNFAQSFGINETIYKLRQIKHIIKNGEKLLDYNRTISTNEYFDFKEYEELFNNEKFLKTVSKQYSDSLLDNINGIDDLLDNLDTNSLGNIELIVKYAMKETLAERAIVGIYNEENDKYEILISKGMNEFDEAQKIIEKLLISRYNGYIKSSVDSGYDKHIGKNFSETITSMIFLSIESPNSSHNNMDKDRRSKKLDDQKIVGYIYLDTDKLFNKFNNKIYLKLKKLTKLILLNIDNYNFKILSSIDKLTNVYTRKYMEIAYGELYNKCRKEDTIYSLLMADIDKFKDVNDTYGHQKGDLILKKVGEILRESIRSSDIVARYGGEEFIIILPLTNKDEAYIVAEKIRKRINNEKLLDEPGNITISIGVSQYPIHGQFKDEIIEKADQALYNSKNTGRNKTIIWEKSLTKPTKRIDKLAGIVTGNTVQDHRIVSAMVEIIELIKEDISKTSKYFLMLGRLIEITEAKEGTLILLNNDKSIKQIYTRERFIEDWIDKHKINQSLINKVIEKKTGEYLIDWEQINEIDNLTGNPDWQSVVIVPIISSGSIKGIIQLSVPIKEKEFDYNIFNFANVISDVASILV</sequence>
<dbReference type="SUPFAM" id="SSF55781">
    <property type="entry name" value="GAF domain-like"/>
    <property type="match status" value="1"/>
</dbReference>
<evidence type="ECO:0000256" key="2">
    <source>
        <dbReference type="PROSITE-ProRule" id="PRU00339"/>
    </source>
</evidence>
<dbReference type="Proteomes" id="UP000724672">
    <property type="component" value="Unassembled WGS sequence"/>
</dbReference>
<evidence type="ECO:0000259" key="3">
    <source>
        <dbReference type="PROSITE" id="PS50011"/>
    </source>
</evidence>
<dbReference type="GO" id="GO:0004672">
    <property type="term" value="F:protein kinase activity"/>
    <property type="evidence" value="ECO:0007669"/>
    <property type="project" value="InterPro"/>
</dbReference>
<dbReference type="PROSITE" id="PS50887">
    <property type="entry name" value="GGDEF"/>
    <property type="match status" value="1"/>
</dbReference>
<feature type="domain" description="GGDEF" evidence="4">
    <location>
        <begin position="1482"/>
        <end position="1613"/>
    </location>
</feature>
<evidence type="ECO:0000256" key="1">
    <source>
        <dbReference type="ARBA" id="ARBA00004167"/>
    </source>
</evidence>
<dbReference type="InterPro" id="IPR029016">
    <property type="entry name" value="GAF-like_dom_sf"/>
</dbReference>
<dbReference type="Pfam" id="PF00990">
    <property type="entry name" value="GGDEF"/>
    <property type="match status" value="1"/>
</dbReference>
<dbReference type="InterPro" id="IPR000160">
    <property type="entry name" value="GGDEF_dom"/>
</dbReference>
<dbReference type="InterPro" id="IPR041664">
    <property type="entry name" value="AAA_16"/>
</dbReference>
<evidence type="ECO:0000259" key="4">
    <source>
        <dbReference type="PROSITE" id="PS50887"/>
    </source>
</evidence>
<feature type="repeat" description="TPR" evidence="2">
    <location>
        <begin position="852"/>
        <end position="885"/>
    </location>
</feature>
<dbReference type="InterPro" id="IPR011009">
    <property type="entry name" value="Kinase-like_dom_sf"/>
</dbReference>
<organism evidence="5 6">
    <name type="scientific">Anaeromonas frigoriresistens</name>
    <dbReference type="NCBI Taxonomy" id="2683708"/>
    <lineage>
        <taxon>Bacteria</taxon>
        <taxon>Bacillati</taxon>
        <taxon>Bacillota</taxon>
        <taxon>Tissierellia</taxon>
        <taxon>Tissierellales</taxon>
        <taxon>Thermohalobacteraceae</taxon>
        <taxon>Anaeromonas</taxon>
    </lineage>
</organism>
<dbReference type="PROSITE" id="PS50011">
    <property type="entry name" value="PROTEIN_KINASE_DOM"/>
    <property type="match status" value="1"/>
</dbReference>
<comment type="subcellular location">
    <subcellularLocation>
        <location evidence="1">Membrane</location>
        <topology evidence="1">Single-pass membrane protein</topology>
    </subcellularLocation>
</comment>
<dbReference type="SUPFAM" id="SSF56112">
    <property type="entry name" value="Protein kinase-like (PK-like)"/>
    <property type="match status" value="1"/>
</dbReference>
<dbReference type="InterPro" id="IPR027417">
    <property type="entry name" value="P-loop_NTPase"/>
</dbReference>
<dbReference type="PROSITE" id="PS50005">
    <property type="entry name" value="TPR"/>
    <property type="match status" value="2"/>
</dbReference>
<dbReference type="InterPro" id="IPR043128">
    <property type="entry name" value="Rev_trsase/Diguanyl_cyclase"/>
</dbReference>
<keyword evidence="5" id="KW-0808">Transferase</keyword>
<feature type="domain" description="Protein kinase" evidence="3">
    <location>
        <begin position="8"/>
        <end position="264"/>
    </location>
</feature>
<dbReference type="InterPro" id="IPR011990">
    <property type="entry name" value="TPR-like_helical_dom_sf"/>
</dbReference>
<dbReference type="GO" id="GO:0043709">
    <property type="term" value="P:cell adhesion involved in single-species biofilm formation"/>
    <property type="evidence" value="ECO:0007669"/>
    <property type="project" value="TreeGrafter"/>
</dbReference>
<evidence type="ECO:0000313" key="6">
    <source>
        <dbReference type="Proteomes" id="UP000724672"/>
    </source>
</evidence>
<dbReference type="RefSeq" id="WP_203365140.1">
    <property type="nucleotide sequence ID" value="NZ_WSFT01000013.1"/>
</dbReference>
<evidence type="ECO:0000313" key="5">
    <source>
        <dbReference type="EMBL" id="MBS4537214.1"/>
    </source>
</evidence>
<dbReference type="EC" id="2.7.7.65" evidence="5"/>
<dbReference type="GO" id="GO:0005886">
    <property type="term" value="C:plasma membrane"/>
    <property type="evidence" value="ECO:0007669"/>
    <property type="project" value="TreeGrafter"/>
</dbReference>
<dbReference type="SMART" id="SM00028">
    <property type="entry name" value="TPR"/>
    <property type="match status" value="5"/>
</dbReference>
<dbReference type="InterPro" id="IPR029787">
    <property type="entry name" value="Nucleotide_cyclase"/>
</dbReference>
<dbReference type="GO" id="GO:1902201">
    <property type="term" value="P:negative regulation of bacterial-type flagellum-dependent cell motility"/>
    <property type="evidence" value="ECO:0007669"/>
    <property type="project" value="TreeGrafter"/>
</dbReference>
<dbReference type="Gene3D" id="3.30.70.270">
    <property type="match status" value="1"/>
</dbReference>
<dbReference type="FunFam" id="3.30.70.270:FF:000001">
    <property type="entry name" value="Diguanylate cyclase domain protein"/>
    <property type="match status" value="1"/>
</dbReference>
<dbReference type="SMART" id="SM00267">
    <property type="entry name" value="GGDEF"/>
    <property type="match status" value="1"/>
</dbReference>
<keyword evidence="5" id="KW-0548">Nucleotidyltransferase</keyword>
<protein>
    <submittedName>
        <fullName evidence="5">Diguanylate cyclase</fullName>
        <ecNumber evidence="5">2.7.7.65</ecNumber>
    </submittedName>
</protein>
<dbReference type="Pfam" id="PF13181">
    <property type="entry name" value="TPR_8"/>
    <property type="match status" value="4"/>
</dbReference>
<dbReference type="Gene3D" id="1.25.40.10">
    <property type="entry name" value="Tetratricopeptide repeat domain"/>
    <property type="match status" value="1"/>
</dbReference>
<dbReference type="InterPro" id="IPR050469">
    <property type="entry name" value="Diguanylate_Cyclase"/>
</dbReference>
<dbReference type="InterPro" id="IPR019734">
    <property type="entry name" value="TPR_rpt"/>
</dbReference>
<name>A0A942UUV1_9FIRM</name>
<accession>A0A942UUV1</accession>
<dbReference type="Gene3D" id="3.30.450.40">
    <property type="match status" value="1"/>
</dbReference>
<dbReference type="GO" id="GO:0052621">
    <property type="term" value="F:diguanylate cyclase activity"/>
    <property type="evidence" value="ECO:0007669"/>
    <property type="project" value="UniProtKB-EC"/>
</dbReference>
<dbReference type="InterPro" id="IPR000719">
    <property type="entry name" value="Prot_kinase_dom"/>
</dbReference>
<dbReference type="SUPFAM" id="SSF81901">
    <property type="entry name" value="HCP-like"/>
    <property type="match status" value="1"/>
</dbReference>
<dbReference type="PANTHER" id="PTHR45138:SF9">
    <property type="entry name" value="DIGUANYLATE CYCLASE DGCM-RELATED"/>
    <property type="match status" value="1"/>
</dbReference>
<dbReference type="Gene3D" id="1.10.510.10">
    <property type="entry name" value="Transferase(Phosphotransferase) domain 1"/>
    <property type="match status" value="1"/>
</dbReference>
<dbReference type="PROSITE" id="PS50293">
    <property type="entry name" value="TPR_REGION"/>
    <property type="match status" value="1"/>
</dbReference>
<keyword evidence="6" id="KW-1185">Reference proteome</keyword>
<dbReference type="Gene3D" id="3.40.50.300">
    <property type="entry name" value="P-loop containing nucleotide triphosphate hydrolases"/>
    <property type="match status" value="1"/>
</dbReference>
<feature type="repeat" description="TPR" evidence="2">
    <location>
        <begin position="732"/>
        <end position="765"/>
    </location>
</feature>
<dbReference type="EMBL" id="WSFT01000013">
    <property type="protein sequence ID" value="MBS4537214.1"/>
    <property type="molecule type" value="Genomic_DNA"/>
</dbReference>
<dbReference type="PANTHER" id="PTHR45138">
    <property type="entry name" value="REGULATORY COMPONENTS OF SENSORY TRANSDUCTION SYSTEM"/>
    <property type="match status" value="1"/>
</dbReference>
<reference evidence="5" key="1">
    <citation type="submission" date="2019-12" db="EMBL/GenBank/DDBJ databases">
        <title>Clostridiaceae gen. nov. sp. nov., isolated from sediment in Xinjiang, China.</title>
        <authorList>
            <person name="Zhang R."/>
        </authorList>
    </citation>
    <scope>NUCLEOTIDE SEQUENCE</scope>
    <source>
        <strain evidence="5">D2Q-11</strain>
    </source>
</reference>
<proteinExistence type="predicted"/>
<dbReference type="SUPFAM" id="SSF52540">
    <property type="entry name" value="P-loop containing nucleoside triphosphate hydrolases"/>
    <property type="match status" value="1"/>
</dbReference>
<keyword evidence="2" id="KW-0802">TPR repeat</keyword>
<dbReference type="SUPFAM" id="SSF55073">
    <property type="entry name" value="Nucleotide cyclase"/>
    <property type="match status" value="1"/>
</dbReference>
<comment type="caution">
    <text evidence="5">The sequence shown here is derived from an EMBL/GenBank/DDBJ whole genome shotgun (WGS) entry which is preliminary data.</text>
</comment>
<gene>
    <name evidence="5" type="ORF">GOQ27_02005</name>
</gene>
<dbReference type="GO" id="GO:0005524">
    <property type="term" value="F:ATP binding"/>
    <property type="evidence" value="ECO:0007669"/>
    <property type="project" value="InterPro"/>
</dbReference>
<dbReference type="CDD" id="cd01949">
    <property type="entry name" value="GGDEF"/>
    <property type="match status" value="1"/>
</dbReference>
<dbReference type="Pfam" id="PF13191">
    <property type="entry name" value="AAA_16"/>
    <property type="match status" value="1"/>
</dbReference>